<feature type="transmembrane region" description="Helical" evidence="2">
    <location>
        <begin position="113"/>
        <end position="134"/>
    </location>
</feature>
<gene>
    <name evidence="3" type="ORF">DI564_09890</name>
</gene>
<dbReference type="EMBL" id="QFPO01000007">
    <property type="protein sequence ID" value="PZQ14803.1"/>
    <property type="molecule type" value="Genomic_DNA"/>
</dbReference>
<evidence type="ECO:0000256" key="1">
    <source>
        <dbReference type="SAM" id="MobiDB-lite"/>
    </source>
</evidence>
<feature type="transmembrane region" description="Helical" evidence="2">
    <location>
        <begin position="401"/>
        <end position="419"/>
    </location>
</feature>
<dbReference type="Proteomes" id="UP000249046">
    <property type="component" value="Unassembled WGS sequence"/>
</dbReference>
<feature type="transmembrane region" description="Helical" evidence="2">
    <location>
        <begin position="265"/>
        <end position="287"/>
    </location>
</feature>
<keyword evidence="2" id="KW-0472">Membrane</keyword>
<evidence type="ECO:0000313" key="4">
    <source>
        <dbReference type="Proteomes" id="UP000249046"/>
    </source>
</evidence>
<feature type="transmembrane region" description="Helical" evidence="2">
    <location>
        <begin position="165"/>
        <end position="185"/>
    </location>
</feature>
<comment type="caution">
    <text evidence="3">The sequence shown here is derived from an EMBL/GenBank/DDBJ whole genome shotgun (WGS) entry which is preliminary data.</text>
</comment>
<feature type="transmembrane region" description="Helical" evidence="2">
    <location>
        <begin position="233"/>
        <end position="253"/>
    </location>
</feature>
<sequence>MPREAFDEGTFFSIMHDPQTSSPPRTAPAAITVRADWRFVLMCTAVVAMAFLGSIADVRYLNPDDRWYAAWVWSGSWLQIAYDIAVEHGRLLKPSSYTYFFPYLFDSPLYQDALRLGTTLATCLIGGYVLARLLRMRELTLLYALVFFALAQNSANLNLFVNYPFAWEFTWATWLLGTLGLIVALDRQAMRYAVVGTLVMLIGLQEGFVAYAFTLPLIVLAHRLTVRPAWRYLVPYAVGITLWLVCWVIWRLLHPSSYDGSSMGGIAHPLLALRTIVTLSLGGAPLATVFNGEVALTLHSLREHVTALWFIKMLAVGAATMVLARLIGDGRPAVPLAPLALVVLVMVFIPNVLLGLTSHYQQWVTHGVHAVHYSQFSYYAWIALLVLGLVALFRRYRSMRVAAVAAAVLSVASFVTDWSNAGFNLEQKQYARRWNTFERWLRSEAFEAIAPGARIVMNDAAITGSPVSDTAYWLFVANARADRQVASIQPEGRQEAPTHYLYLYDEVRSPNQTLLFAAIDPAQGVDRALAHTVRIYPNTSNDRLEISARQLCVGDCPQSVAVNGRVAPQLFSDALSVVAHATPDANGVPVVTIRSPNLIDLRTVRVTFPRIAPDVTGLSAELGPGFHGWISHGERRSSWAEREAQILVRNDLRPLRDPDASVLAQRSFDWGAAWNLDVDLALWAPNDQTVTVLDDDGAQIVTLRLTAGQMLSRSIPLRLEQNAASARITLRSDGPAQAPIGELPPPVFQIVGLELRRSVPPLDFEP</sequence>
<keyword evidence="2" id="KW-1133">Transmembrane helix</keyword>
<feature type="transmembrane region" description="Helical" evidence="2">
    <location>
        <begin position="141"/>
        <end position="159"/>
    </location>
</feature>
<feature type="region of interest" description="Disordered" evidence="1">
    <location>
        <begin position="1"/>
        <end position="25"/>
    </location>
</feature>
<feature type="transmembrane region" description="Helical" evidence="2">
    <location>
        <begin position="336"/>
        <end position="356"/>
    </location>
</feature>
<proteinExistence type="predicted"/>
<name>A0A2W5MBM0_9GAMM</name>
<keyword evidence="2" id="KW-0812">Transmembrane</keyword>
<feature type="transmembrane region" description="Helical" evidence="2">
    <location>
        <begin position="39"/>
        <end position="56"/>
    </location>
</feature>
<feature type="transmembrane region" description="Helical" evidence="2">
    <location>
        <begin position="192"/>
        <end position="213"/>
    </location>
</feature>
<reference evidence="3 4" key="1">
    <citation type="submission" date="2017-08" db="EMBL/GenBank/DDBJ databases">
        <title>Infants hospitalized years apart are colonized by the same room-sourced microbial strains.</title>
        <authorList>
            <person name="Brooks B."/>
            <person name="Olm M.R."/>
            <person name="Firek B.A."/>
            <person name="Baker R."/>
            <person name="Thomas B.C."/>
            <person name="Morowitz M.J."/>
            <person name="Banfield J.F."/>
        </authorList>
    </citation>
    <scope>NUCLEOTIDE SEQUENCE [LARGE SCALE GENOMIC DNA]</scope>
    <source>
        <strain evidence="3">S2_005_003_R2_42</strain>
    </source>
</reference>
<protein>
    <submittedName>
        <fullName evidence="3">Uncharacterized protein</fullName>
    </submittedName>
</protein>
<accession>A0A2W5MBM0</accession>
<dbReference type="AlphaFoldDB" id="A0A2W5MBM0"/>
<feature type="transmembrane region" description="Helical" evidence="2">
    <location>
        <begin position="376"/>
        <end position="394"/>
    </location>
</feature>
<evidence type="ECO:0000256" key="2">
    <source>
        <dbReference type="SAM" id="Phobius"/>
    </source>
</evidence>
<evidence type="ECO:0000313" key="3">
    <source>
        <dbReference type="EMBL" id="PZQ14803.1"/>
    </source>
</evidence>
<feature type="transmembrane region" description="Helical" evidence="2">
    <location>
        <begin position="307"/>
        <end position="324"/>
    </location>
</feature>
<organism evidence="3 4">
    <name type="scientific">Rhodanobacter denitrificans</name>
    <dbReference type="NCBI Taxonomy" id="666685"/>
    <lineage>
        <taxon>Bacteria</taxon>
        <taxon>Pseudomonadati</taxon>
        <taxon>Pseudomonadota</taxon>
        <taxon>Gammaproteobacteria</taxon>
        <taxon>Lysobacterales</taxon>
        <taxon>Rhodanobacteraceae</taxon>
        <taxon>Rhodanobacter</taxon>
    </lineage>
</organism>